<accession>A0A8J3FTR8</accession>
<dbReference type="Proteomes" id="UP000637578">
    <property type="component" value="Unassembled WGS sequence"/>
</dbReference>
<name>A0A8J3FTR8_9PSEU</name>
<dbReference type="EMBL" id="BMMK01000001">
    <property type="protein sequence ID" value="GGM36465.1"/>
    <property type="molecule type" value="Genomic_DNA"/>
</dbReference>
<evidence type="ECO:0000313" key="3">
    <source>
        <dbReference type="Proteomes" id="UP000637578"/>
    </source>
</evidence>
<keyword evidence="3" id="KW-1185">Reference proteome</keyword>
<reference evidence="2" key="1">
    <citation type="journal article" date="2014" name="Int. J. Syst. Evol. Microbiol.">
        <title>Complete genome sequence of Corynebacterium casei LMG S-19264T (=DSM 44701T), isolated from a smear-ripened cheese.</title>
        <authorList>
            <consortium name="US DOE Joint Genome Institute (JGI-PGF)"/>
            <person name="Walter F."/>
            <person name="Albersmeier A."/>
            <person name="Kalinowski J."/>
            <person name="Ruckert C."/>
        </authorList>
    </citation>
    <scope>NUCLEOTIDE SEQUENCE</scope>
    <source>
        <strain evidence="2">CGMCC 4.5737</strain>
    </source>
</reference>
<feature type="transmembrane region" description="Helical" evidence="1">
    <location>
        <begin position="12"/>
        <end position="34"/>
    </location>
</feature>
<gene>
    <name evidence="2" type="ORF">GCM10012275_04610</name>
</gene>
<evidence type="ECO:0000256" key="1">
    <source>
        <dbReference type="SAM" id="Phobius"/>
    </source>
</evidence>
<proteinExistence type="predicted"/>
<keyword evidence="1" id="KW-0472">Membrane</keyword>
<comment type="caution">
    <text evidence="2">The sequence shown here is derived from an EMBL/GenBank/DDBJ whole genome shotgun (WGS) entry which is preliminary data.</text>
</comment>
<keyword evidence="1" id="KW-1133">Transmembrane helix</keyword>
<dbReference type="RefSeq" id="WP_189053249.1">
    <property type="nucleotide sequence ID" value="NZ_BMMK01000001.1"/>
</dbReference>
<protein>
    <submittedName>
        <fullName evidence="2">Uncharacterized protein</fullName>
    </submittedName>
</protein>
<feature type="transmembrane region" description="Helical" evidence="1">
    <location>
        <begin position="90"/>
        <end position="112"/>
    </location>
</feature>
<sequence length="148" mass="16186">MRASPGGVGVLAARVLAVAAVVLTLVGLYGMPWWSDETFLEFRHHHLHTLVAGARSCWDEVSASYYRFGFLVHTGLVLVPPLVVTRRDRWHWLTVGTLLAAGWQLAGVRAAARIEPGWAPSLGTMAALLVVVAWWLGHTASRPGGWRL</sequence>
<feature type="transmembrane region" description="Helical" evidence="1">
    <location>
        <begin position="118"/>
        <end position="137"/>
    </location>
</feature>
<dbReference type="AlphaFoldDB" id="A0A8J3FTR8"/>
<organism evidence="2 3">
    <name type="scientific">Longimycelium tulufanense</name>
    <dbReference type="NCBI Taxonomy" id="907463"/>
    <lineage>
        <taxon>Bacteria</taxon>
        <taxon>Bacillati</taxon>
        <taxon>Actinomycetota</taxon>
        <taxon>Actinomycetes</taxon>
        <taxon>Pseudonocardiales</taxon>
        <taxon>Pseudonocardiaceae</taxon>
        <taxon>Longimycelium</taxon>
    </lineage>
</organism>
<keyword evidence="1" id="KW-0812">Transmembrane</keyword>
<reference evidence="2" key="2">
    <citation type="submission" date="2020-09" db="EMBL/GenBank/DDBJ databases">
        <authorList>
            <person name="Sun Q."/>
            <person name="Zhou Y."/>
        </authorList>
    </citation>
    <scope>NUCLEOTIDE SEQUENCE</scope>
    <source>
        <strain evidence="2">CGMCC 4.5737</strain>
    </source>
</reference>
<feature type="transmembrane region" description="Helical" evidence="1">
    <location>
        <begin position="65"/>
        <end position="83"/>
    </location>
</feature>
<evidence type="ECO:0000313" key="2">
    <source>
        <dbReference type="EMBL" id="GGM36465.1"/>
    </source>
</evidence>